<protein>
    <recommendedName>
        <fullName evidence="2">VanZ-like domain-containing protein</fullName>
    </recommendedName>
</protein>
<keyword evidence="1" id="KW-0472">Membrane</keyword>
<keyword evidence="1" id="KW-0812">Transmembrane</keyword>
<proteinExistence type="predicted"/>
<keyword evidence="1" id="KW-1133">Transmembrane helix</keyword>
<evidence type="ECO:0000256" key="1">
    <source>
        <dbReference type="SAM" id="Phobius"/>
    </source>
</evidence>
<feature type="domain" description="VanZ-like" evidence="2">
    <location>
        <begin position="12"/>
        <end position="151"/>
    </location>
</feature>
<dbReference type="Pfam" id="PF04892">
    <property type="entry name" value="VanZ"/>
    <property type="match status" value="1"/>
</dbReference>
<organism evidence="3 4">
    <name type="scientific">Paenibacillus agaridevorans</name>
    <dbReference type="NCBI Taxonomy" id="171404"/>
    <lineage>
        <taxon>Bacteria</taxon>
        <taxon>Bacillati</taxon>
        <taxon>Bacillota</taxon>
        <taxon>Bacilli</taxon>
        <taxon>Bacillales</taxon>
        <taxon>Paenibacillaceae</taxon>
        <taxon>Paenibacillus</taxon>
    </lineage>
</organism>
<feature type="transmembrane region" description="Helical" evidence="1">
    <location>
        <begin position="79"/>
        <end position="96"/>
    </location>
</feature>
<dbReference type="PANTHER" id="PTHR36834:SF1">
    <property type="entry name" value="INTEGRAL MEMBRANE PROTEIN"/>
    <property type="match status" value="1"/>
</dbReference>
<keyword evidence="4" id="KW-1185">Reference proteome</keyword>
<reference evidence="3 4" key="1">
    <citation type="submission" date="2017-08" db="EMBL/GenBank/DDBJ databases">
        <title>Substantial Increase in Enzyme Production by Combined Drug-Resistance Mutations in Paenibacillus agaridevorans.</title>
        <authorList>
            <person name="Tanaka Y."/>
            <person name="Funane K."/>
            <person name="Hosaka T."/>
            <person name="Shiwa Y."/>
            <person name="Fujita N."/>
            <person name="Miyazaki T."/>
            <person name="Yoshikawa H."/>
            <person name="Murakami K."/>
            <person name="Kasahara K."/>
            <person name="Inaoka T."/>
            <person name="Hiraga Y."/>
            <person name="Ochi K."/>
        </authorList>
    </citation>
    <scope>NUCLEOTIDE SEQUENCE [LARGE SCALE GENOMIC DNA]</scope>
    <source>
        <strain evidence="3 4">T-3040</strain>
    </source>
</reference>
<dbReference type="Proteomes" id="UP000245202">
    <property type="component" value="Unassembled WGS sequence"/>
</dbReference>
<evidence type="ECO:0000259" key="2">
    <source>
        <dbReference type="Pfam" id="PF04892"/>
    </source>
</evidence>
<name>A0A2R5ERI2_9BACL</name>
<dbReference type="InterPro" id="IPR053150">
    <property type="entry name" value="Teicoplanin_resist-assoc"/>
</dbReference>
<dbReference type="EMBL" id="BDQX01000163">
    <property type="protein sequence ID" value="GBG08269.1"/>
    <property type="molecule type" value="Genomic_DNA"/>
</dbReference>
<dbReference type="AlphaFoldDB" id="A0A2R5ERI2"/>
<evidence type="ECO:0000313" key="4">
    <source>
        <dbReference type="Proteomes" id="UP000245202"/>
    </source>
</evidence>
<dbReference type="RefSeq" id="WP_108993249.1">
    <property type="nucleotide sequence ID" value="NZ_BDQX01000163.1"/>
</dbReference>
<dbReference type="InterPro" id="IPR006976">
    <property type="entry name" value="VanZ-like"/>
</dbReference>
<feature type="transmembrane region" description="Helical" evidence="1">
    <location>
        <begin position="135"/>
        <end position="153"/>
    </location>
</feature>
<sequence length="177" mass="19997">MKLRIVLLYLIFAFYIYALFKIVLFKGHSIDLMYLGEQLRASLQDPFRIADRMGQGNLVPLHEIKRALELGTNHGYLNVYGNIAIFVPFGILLGMMKNRRGGALAATAKNAFVLSLFLELLQVTFAIGSFDVDDILLNTFGGVNGYLVYRLYFRCRGWLKGQDKAQEKPRAARIGTI</sequence>
<feature type="transmembrane region" description="Helical" evidence="1">
    <location>
        <begin position="108"/>
        <end position="129"/>
    </location>
</feature>
<gene>
    <name evidence="3" type="ORF">PAT3040_02841</name>
</gene>
<feature type="transmembrane region" description="Helical" evidence="1">
    <location>
        <begin position="7"/>
        <end position="25"/>
    </location>
</feature>
<evidence type="ECO:0000313" key="3">
    <source>
        <dbReference type="EMBL" id="GBG08269.1"/>
    </source>
</evidence>
<comment type="caution">
    <text evidence="3">The sequence shown here is derived from an EMBL/GenBank/DDBJ whole genome shotgun (WGS) entry which is preliminary data.</text>
</comment>
<dbReference type="PANTHER" id="PTHR36834">
    <property type="entry name" value="MEMBRANE PROTEIN-RELATED"/>
    <property type="match status" value="1"/>
</dbReference>
<accession>A0A2R5ERI2</accession>